<sequence>MISMIYLSSRFSQRNLPLFRLTLCRHFPTFSRRGPSRRRDPVAELYDIENMPVYEFDAMTKPGFDIFLAQQEVRNYLRKTKYELPQLSKFAEEFIPPSPTSILCFKNSYYIGESSPIQNKVVLTIELHSIKALLTQKQLHKFVLLCGPRFNGIEFKFSCDKFPHANQNKKYLSDLVDKLLEEAKKEDDKFEDIPMDTRHIEKRLKKKKLRGLKFPVEWYRPPAKDTKVKT</sequence>
<name>A0A015KF72_RHIIW</name>
<evidence type="ECO:0000313" key="2">
    <source>
        <dbReference type="EMBL" id="EXX58241.1"/>
    </source>
</evidence>
<dbReference type="AlphaFoldDB" id="A0A015KF72"/>
<dbReference type="GO" id="GO:0005763">
    <property type="term" value="C:mitochondrial small ribosomal subunit"/>
    <property type="evidence" value="ECO:0007669"/>
    <property type="project" value="TreeGrafter"/>
</dbReference>
<dbReference type="OrthoDB" id="283424at2759"/>
<dbReference type="GO" id="GO:0032543">
    <property type="term" value="P:mitochondrial translation"/>
    <property type="evidence" value="ECO:0007669"/>
    <property type="project" value="InterPro"/>
</dbReference>
<dbReference type="PANTHER" id="PTHR13490">
    <property type="entry name" value="MITOCHONDRIAL 28S RIBOSOMAL PROTEIN S28"/>
    <property type="match status" value="1"/>
</dbReference>
<proteinExistence type="predicted"/>
<dbReference type="PANTHER" id="PTHR13490:SF0">
    <property type="entry name" value="SMALL RIBOSOMAL SUBUNIT PROTEIN MS35"/>
    <property type="match status" value="1"/>
</dbReference>
<dbReference type="Proteomes" id="UP000022910">
    <property type="component" value="Unassembled WGS sequence"/>
</dbReference>
<gene>
    <name evidence="2" type="ORF">RirG_200040</name>
</gene>
<evidence type="ECO:0000313" key="3">
    <source>
        <dbReference type="Proteomes" id="UP000022910"/>
    </source>
</evidence>
<dbReference type="OMA" id="AMNLKWA"/>
<feature type="domain" description="Small ribosomal subunit protein mS35 mitochondrial conserved" evidence="1">
    <location>
        <begin position="93"/>
        <end position="218"/>
    </location>
</feature>
<reference evidence="2 3" key="1">
    <citation type="submission" date="2014-02" db="EMBL/GenBank/DDBJ databases">
        <title>Single nucleus genome sequencing reveals high similarity among nuclei of an endomycorrhizal fungus.</title>
        <authorList>
            <person name="Lin K."/>
            <person name="Geurts R."/>
            <person name="Zhang Z."/>
            <person name="Limpens E."/>
            <person name="Saunders D.G."/>
            <person name="Mu D."/>
            <person name="Pang E."/>
            <person name="Cao H."/>
            <person name="Cha H."/>
            <person name="Lin T."/>
            <person name="Zhou Q."/>
            <person name="Shang Y."/>
            <person name="Li Y."/>
            <person name="Ivanov S."/>
            <person name="Sharma T."/>
            <person name="Velzen R.V."/>
            <person name="Ruijter N.D."/>
            <person name="Aanen D.K."/>
            <person name="Win J."/>
            <person name="Kamoun S."/>
            <person name="Bisseling T."/>
            <person name="Huang S."/>
        </authorList>
    </citation>
    <scope>NUCLEOTIDE SEQUENCE [LARGE SCALE GENOMIC DNA]</scope>
    <source>
        <strain evidence="3">DAOM197198w</strain>
    </source>
</reference>
<dbReference type="EMBL" id="JEMT01026971">
    <property type="protein sequence ID" value="EXX58241.1"/>
    <property type="molecule type" value="Genomic_DNA"/>
</dbReference>
<protein>
    <recommendedName>
        <fullName evidence="1">Small ribosomal subunit protein mS35 mitochondrial conserved domain-containing protein</fullName>
    </recommendedName>
</protein>
<dbReference type="STRING" id="1432141.A0A015KF72"/>
<organism evidence="2 3">
    <name type="scientific">Rhizophagus irregularis (strain DAOM 197198w)</name>
    <name type="common">Glomus intraradices</name>
    <dbReference type="NCBI Taxonomy" id="1432141"/>
    <lineage>
        <taxon>Eukaryota</taxon>
        <taxon>Fungi</taxon>
        <taxon>Fungi incertae sedis</taxon>
        <taxon>Mucoromycota</taxon>
        <taxon>Glomeromycotina</taxon>
        <taxon>Glomeromycetes</taxon>
        <taxon>Glomerales</taxon>
        <taxon>Glomeraceae</taxon>
        <taxon>Rhizophagus</taxon>
    </lineage>
</organism>
<dbReference type="Pfam" id="PF10213">
    <property type="entry name" value="MRP-S28"/>
    <property type="match status" value="1"/>
</dbReference>
<dbReference type="HOGENOM" id="CLU_072379_1_0_1"/>
<accession>A0A015KF72</accession>
<keyword evidence="3" id="KW-1185">Reference proteome</keyword>
<dbReference type="InterPro" id="IPR019349">
    <property type="entry name" value="Ribosomal_mS35_mit"/>
</dbReference>
<dbReference type="InterPro" id="IPR039848">
    <property type="entry name" value="Ribosomal_mS35_mt"/>
</dbReference>
<comment type="caution">
    <text evidence="2">The sequence shown here is derived from an EMBL/GenBank/DDBJ whole genome shotgun (WGS) entry which is preliminary data.</text>
</comment>
<evidence type="ECO:0000259" key="1">
    <source>
        <dbReference type="Pfam" id="PF10213"/>
    </source>
</evidence>
<dbReference type="GO" id="GO:0003735">
    <property type="term" value="F:structural constituent of ribosome"/>
    <property type="evidence" value="ECO:0007669"/>
    <property type="project" value="InterPro"/>
</dbReference>